<accession>V4C5Q9</accession>
<dbReference type="GeneID" id="20238123"/>
<dbReference type="PANTHER" id="PTHR48071:SF18">
    <property type="entry name" value="DELETED IN MALIGNANT BRAIN TUMORS 1 PROTEIN-RELATED"/>
    <property type="match status" value="1"/>
</dbReference>
<feature type="disulfide bond" evidence="2">
    <location>
        <begin position="2528"/>
        <end position="2538"/>
    </location>
</feature>
<feature type="disulfide bond" evidence="2">
    <location>
        <begin position="1985"/>
        <end position="1995"/>
    </location>
</feature>
<feature type="domain" description="SRCR" evidence="3">
    <location>
        <begin position="2025"/>
        <end position="2126"/>
    </location>
</feature>
<gene>
    <name evidence="4" type="ORF">LOTGIDRAFT_159694</name>
</gene>
<feature type="domain" description="SRCR" evidence="3">
    <location>
        <begin position="1806"/>
        <end position="1910"/>
    </location>
</feature>
<dbReference type="KEGG" id="lgi:LOTGIDRAFT_159694"/>
<dbReference type="SMART" id="SM00202">
    <property type="entry name" value="SR"/>
    <property type="match status" value="3"/>
</dbReference>
<dbReference type="OMA" id="CASINYD"/>
<dbReference type="Pfam" id="PF00530">
    <property type="entry name" value="SRCR"/>
    <property type="match status" value="4"/>
</dbReference>
<protein>
    <recommendedName>
        <fullName evidence="3">SRCR domain-containing protein</fullName>
    </recommendedName>
</protein>
<dbReference type="RefSeq" id="XP_009052431.1">
    <property type="nucleotide sequence ID" value="XM_009054183.1"/>
</dbReference>
<evidence type="ECO:0000313" key="4">
    <source>
        <dbReference type="EMBL" id="ESO96939.1"/>
    </source>
</evidence>
<dbReference type="PANTHER" id="PTHR48071">
    <property type="entry name" value="SRCR DOMAIN-CONTAINING PROTEIN"/>
    <property type="match status" value="1"/>
</dbReference>
<dbReference type="Gene3D" id="3.10.250.10">
    <property type="entry name" value="SRCR-like domain"/>
    <property type="match status" value="4"/>
</dbReference>
<dbReference type="Proteomes" id="UP000030746">
    <property type="component" value="Unassembled WGS sequence"/>
</dbReference>
<dbReference type="InterPro" id="IPR001190">
    <property type="entry name" value="SRCR"/>
</dbReference>
<proteinExistence type="predicted"/>
<dbReference type="InterPro" id="IPR036772">
    <property type="entry name" value="SRCR-like_dom_sf"/>
</dbReference>
<feature type="domain" description="SRCR" evidence="3">
    <location>
        <begin position="2453"/>
        <end position="2556"/>
    </location>
</feature>
<feature type="domain" description="SRCR" evidence="3">
    <location>
        <begin position="1916"/>
        <end position="2022"/>
    </location>
</feature>
<sequence>MKLMYNNSRDWISVTTYDCLGTDFDIIEPFPSSTSCDDFNALRYVIYYECNGNDADNEPCSSLFNAPKCVTEHLNDLQLNCNQEKVTMLLNQNRDSVFNRSTVKACEDKMAPLINGSCYGMSQAEYHNEVPPCFQSLRELKDETTSLNSTCRMYLEGTRCLERKANDGETCSASHISRVLMGQMEYAKSLGENGLSAMLFIYGSAEKIGRVAKCQEHMESLEKMVNICDDEEYISGTIFSNLCFYQPKQGQNQCSITLADLLQCTIRTVQRLDSNCTATKIEQAVIGKINETNSNITVCDNEEYCSSALVKKEDILVCLRFLSFINYTDITVEDTCEFYGEGLECMSYYLRYLEVFCQPGTLSIPTANYLLDNKLSEFDFSVCEDNLTLEVVPSTRPLCDNEEALLKYTTSTCVQPVLNDVSEMPDSLCTLLTHISFCVVKTLHESVIYCTPRDVATVLIENAEFVQAKYPSLNFTGCSVPDFNVSVETTTPSAIVNTTCKWDDITESIPKSCPGEIMDVNSTHIDGKCEKLSQLYGCIQSSLETRGIPCPMSLVYELFKDHGDGVMPYVGINPRSCSGVEPMNKTCSAVNQLVIDPNAPEYVLKCFSLVFVSLSDDIDYDNACRLLAMAMRCAIKKSKMLGYDCTTDNIRPAVYSYTSLVFKSFNFDPDNCTAPIETRSICEAGDLMVLIASSSPCTYYANLNDQPACQSLSMLVDCVSTRISTSGMFCSKSTILEYLVDNIDMFELNSTFNFTTCLEKDVVEIPPTNLINCSVLPAADVSTLDTCQASIKEFQEAVNGSVKCSILFDVMRCVASSSFYMGYNCSINDITRLYGSSVLQGFNPENCDIPSEHDVPRGDNLCTDGAVFEYFITYDCKEYIPDPHRIGFCGSLMGMANCLDGLLKVCPKYEINKMIQAQPFMMYIGSIDDCKDEITTTPSPHYTSTTPYRNTTICAWESILDTASTICPDQMLKLAQNDSEKCPKLTSLAQCIHIAMVARDIECSMSTFLQLTYQNADYMRQTFNVEVQACLDDNQLLYPPLYVVDRGSLCSSPVVYDFVSNVTCKDSVKDCNLATYMECLANNITRLTNSECSMQNFTPNLAVDTFLQTYFSKCSNDTSDLLSNGCINPLSTADMTSISPCLTPIILMNDGASCSIYAQSLKCMTTKLGMNCTIKILHRYIQTVFNIVGHISGNMTQMSAIPRVAEICNNFVSNLTVDTIPDICQHGDAMINMIKRLPCIPQSVRNISTPCLYLVPTIRQCIQLASNMTGCKAEDIVQIITTNTEHLNDFIPIPVLEKCLGNGTFEENCPIILPNQYNTNIRSCLTLSITARATPNPVSTEDVCRMDSVAVKCVKEKGRIVGYDCQTKSIVQLIDRTADITVDEIEGSICDQSDIMVILATSYRCSMTYFNLQSESMCSLLDKMTRCVSRLLLESGMYCDNIKIKEGLISQTRRLQPYFNQTKQSTMNESSCILATDEVSYYPVNMTECSEMVVSGFDMCQHALMSLNQTQGTEQQCRVLEDSMKCLVYASQLSGYNCTADDLKEMYINNNTMLSTVYDTFSQSCSGPMEIPRLTSTSLCNTPFMYHYMIQYICSQFIPGNSDRMPCSVIQDLGSCIKSALSTEFQMTCPSYLIEGHLQRQPFMTYIGSVSVCSNQSSGNLQSGCEGVSVNSWHFTDCNQHYTMINQEPEKSCLHWEKTIHCVQTNVYNDGKYRYCKTKDVLGSLVNGIELGKILPNFDPEPCTKEMYENLPEDSCDEMMLYSLAMNKCDPKNNICGQEASIKECVLSDLYSHRSGCEDKIDEKLWYLISRNNQNCSEDQYSIDSRNQVYIFQNKTTSFICGLDWNDTDAEVLCKQLGYSYGVGKSDTEFEENSGFTYNCTGNESRLEDCPKHFNRDCFFQNKVAKAFCYNDDIQYGLIDGQSANEGRVTVVRNGVKGYLCSGYYTTYETNSVCRKLGFAGGDDLDDGQILTKSLDKLWKNTITCPDSSIDFAGCARKPWDVNPLPENESNYCYKSMAVYCHNKTRLNTADRNNTGMLMMYGERNGQTRLSPVCKDNINQDLVTAQCQYLGFNDGGELLDVNPFVSTFSSFGVKINSCPPTANTIEDCDIGYDQMCTQGPAILHCFINQANHSDGDMKIDTTGRIWVYKYDLWGTICSEGWNDKAARSFCRSQGYDSGVSRELSYLSYNAIDTKWLYNVSCFGNETGFWNCAHKYPTNDEYNVCRYADDAGAYCFNQSDNPYFILRDGVPHTPGSLPDYGRLYFSVKGEEGALCAPRNVQLPRVICKQQGFDYGEYFEGDLPSPRTSISWRGDLRCRDGDSMVLMCFEDGVNWIRVDSTSPSEISCDGHNTVQVYCYSDAWISTGFLNTTGMITVVDKTEQPIVLCENQINREGLNVFCKSTKKSAAQKISFMQYPGYHATGSIGYNCSGGELYLSRCQINTDVQCEGRPVVVRCDDDYDSGSIKDLVMDRDSGRLRLLKYGVYGSMCADQWTDVEADVFCRSKGYIKGYAKTLISNSRVAQFHSFKCYGSETSLLDCNYLNSPTKTCNDAAVKCITETDDFVISLENQNEFEGYGKILISRSGVTSYFCDTGYLSSADVENICRHLGFAESEVLDVDTKDQQTSVWEVDFECNSQNLSLYGCINSDWKYESWNASEINPSRCRYDIPQIRCSKPVNGIKLPDLNTRCENDTIYEMVDKDCDDVIDNITAEVRTSQKSACQFFPELVQCLAENLISKDIYCTEGQVFSALRQNKPEIMSIIGGLNTDNCDGMTFTPNADCASLPLFSQLLPQCFNIPNEIITDPTEIAKLCSQGRELLGCLAVKTREVGYLCQADDFMTLMAENQHYMTQKLRFDVSFCIQNPTQQTTQGTVMSTLSSDVHTRCLNSSIYDMVDKDCDDVIDNITMELQTSQVSACPYFPELVRCLSEKLISRNIFCSEIQVFTTLRQNQPEITSIIGGLNTDNCDGMTFVPKDACSSLPLYGKLLPQCYDAPNTMITDPQQIAQQCAKGYEMGQCLLKNIVDLGYTGCTVDMILASFMQNPEWAQTKLKFDIAQCQQPPK</sequence>
<feature type="disulfide bond" evidence="2">
    <location>
        <begin position="1880"/>
        <end position="1890"/>
    </location>
</feature>
<keyword evidence="1 2" id="KW-1015">Disulfide bond</keyword>
<organism evidence="4 5">
    <name type="scientific">Lottia gigantea</name>
    <name type="common">Giant owl limpet</name>
    <dbReference type="NCBI Taxonomy" id="225164"/>
    <lineage>
        <taxon>Eukaryota</taxon>
        <taxon>Metazoa</taxon>
        <taxon>Spiralia</taxon>
        <taxon>Lophotrochozoa</taxon>
        <taxon>Mollusca</taxon>
        <taxon>Gastropoda</taxon>
        <taxon>Patellogastropoda</taxon>
        <taxon>Lottioidea</taxon>
        <taxon>Lottiidae</taxon>
        <taxon>Lottia</taxon>
    </lineage>
</organism>
<evidence type="ECO:0000259" key="3">
    <source>
        <dbReference type="PROSITE" id="PS50287"/>
    </source>
</evidence>
<dbReference type="CTD" id="20238123"/>
<dbReference type="GO" id="GO:0016020">
    <property type="term" value="C:membrane"/>
    <property type="evidence" value="ECO:0007669"/>
    <property type="project" value="InterPro"/>
</dbReference>
<dbReference type="PROSITE" id="PS50287">
    <property type="entry name" value="SRCR_2"/>
    <property type="match status" value="6"/>
</dbReference>
<feature type="disulfide bond" evidence="2">
    <location>
        <begin position="2633"/>
        <end position="2643"/>
    </location>
</feature>
<feature type="domain" description="SRCR" evidence="3">
    <location>
        <begin position="2130"/>
        <end position="2235"/>
    </location>
</feature>
<dbReference type="EMBL" id="KB201362">
    <property type="protein sequence ID" value="ESO96939.1"/>
    <property type="molecule type" value="Genomic_DNA"/>
</dbReference>
<evidence type="ECO:0000256" key="1">
    <source>
        <dbReference type="ARBA" id="ARBA00023157"/>
    </source>
</evidence>
<evidence type="ECO:0000256" key="2">
    <source>
        <dbReference type="PROSITE-ProRule" id="PRU00196"/>
    </source>
</evidence>
<reference evidence="4 5" key="1">
    <citation type="journal article" date="2013" name="Nature">
        <title>Insights into bilaterian evolution from three spiralian genomes.</title>
        <authorList>
            <person name="Simakov O."/>
            <person name="Marletaz F."/>
            <person name="Cho S.J."/>
            <person name="Edsinger-Gonzales E."/>
            <person name="Havlak P."/>
            <person name="Hellsten U."/>
            <person name="Kuo D.H."/>
            <person name="Larsson T."/>
            <person name="Lv J."/>
            <person name="Arendt D."/>
            <person name="Savage R."/>
            <person name="Osoegawa K."/>
            <person name="de Jong P."/>
            <person name="Grimwood J."/>
            <person name="Chapman J.A."/>
            <person name="Shapiro H."/>
            <person name="Aerts A."/>
            <person name="Otillar R.P."/>
            <person name="Terry A.Y."/>
            <person name="Boore J.L."/>
            <person name="Grigoriev I.V."/>
            <person name="Lindberg D.R."/>
            <person name="Seaver E.C."/>
            <person name="Weisblat D.A."/>
            <person name="Putnam N.H."/>
            <person name="Rokhsar D.S."/>
        </authorList>
    </citation>
    <scope>NUCLEOTIDE SEQUENCE [LARGE SCALE GENOMIC DNA]</scope>
</reference>
<feature type="domain" description="SRCR" evidence="3">
    <location>
        <begin position="2564"/>
        <end position="2673"/>
    </location>
</feature>
<feature type="disulfide bond" evidence="2">
    <location>
        <begin position="2098"/>
        <end position="2108"/>
    </location>
</feature>
<feature type="disulfide bond" evidence="2">
    <location>
        <begin position="2201"/>
        <end position="2211"/>
    </location>
</feature>
<name>V4C5Q9_LOTGI</name>
<keyword evidence="5" id="KW-1185">Reference proteome</keyword>
<comment type="caution">
    <text evidence="2">Lacks conserved residue(s) required for the propagation of feature annotation.</text>
</comment>
<dbReference type="HOGENOM" id="CLU_225899_0_0_1"/>
<evidence type="ECO:0000313" key="5">
    <source>
        <dbReference type="Proteomes" id="UP000030746"/>
    </source>
</evidence>
<dbReference type="SUPFAM" id="SSF56487">
    <property type="entry name" value="SRCR-like"/>
    <property type="match status" value="5"/>
</dbReference>
<dbReference type="OrthoDB" id="6162869at2759"/>